<keyword evidence="1" id="KW-0812">Transmembrane</keyword>
<dbReference type="KEGG" id="cld:CLSPO_c21980"/>
<accession>A0A7U4JPK0</accession>
<organism evidence="2 3">
    <name type="scientific">Clostridium sporogenes</name>
    <dbReference type="NCBI Taxonomy" id="1509"/>
    <lineage>
        <taxon>Bacteria</taxon>
        <taxon>Bacillati</taxon>
        <taxon>Bacillota</taxon>
        <taxon>Clostridia</taxon>
        <taxon>Eubacteriales</taxon>
        <taxon>Clostridiaceae</taxon>
        <taxon>Clostridium</taxon>
    </lineage>
</organism>
<feature type="transmembrane region" description="Helical" evidence="1">
    <location>
        <begin position="6"/>
        <end position="29"/>
    </location>
</feature>
<dbReference type="Proteomes" id="UP000033052">
    <property type="component" value="Chromosome"/>
</dbReference>
<reference evidence="2 3" key="1">
    <citation type="journal article" date="2015" name="PLoS ONE">
        <title>A universal mariner transposon system for forward genetic studies in the genus clostridium.</title>
        <authorList>
            <person name="Zhang Y."/>
            <person name="Grosse-Honebrink A."/>
            <person name="Minton N.P."/>
        </authorList>
    </citation>
    <scope>NUCLEOTIDE SEQUENCE [LARGE SCALE GENOMIC DNA]</scope>
    <source>
        <strain evidence="2 3">NCIMB 10696</strain>
    </source>
</reference>
<evidence type="ECO:0000313" key="3">
    <source>
        <dbReference type="Proteomes" id="UP000033052"/>
    </source>
</evidence>
<name>A0A7U4JPK0_CLOSG</name>
<dbReference type="AlphaFoldDB" id="A0A7U4JPK0"/>
<dbReference type="EMBL" id="CP009225">
    <property type="protein sequence ID" value="AKC62918.1"/>
    <property type="molecule type" value="Genomic_DNA"/>
</dbReference>
<feature type="transmembrane region" description="Helical" evidence="1">
    <location>
        <begin position="146"/>
        <end position="167"/>
    </location>
</feature>
<gene>
    <name evidence="2" type="ORF">CLSPO_c21980</name>
</gene>
<sequence length="170" mass="19347">MQWGEKMILAIECFIACVLFTLMILPSLYKEPIKHIMSYPTEIRKRVESLPQYKDAIQKKEKKHLTVKIIAVFMFAIIFAVVAYFSGAKSFSKAYIHVFTLFFVVNIYDMIVLDIGLFCHSKKTRIPGTEDMDKEYRSPWHHIKGAGIGTIIGAVVALLSGGMVHFISII</sequence>
<proteinExistence type="predicted"/>
<keyword evidence="1" id="KW-1133">Transmembrane helix</keyword>
<keyword evidence="1" id="KW-0472">Membrane</keyword>
<evidence type="ECO:0000256" key="1">
    <source>
        <dbReference type="SAM" id="Phobius"/>
    </source>
</evidence>
<evidence type="ECO:0000313" key="2">
    <source>
        <dbReference type="EMBL" id="AKC62918.1"/>
    </source>
</evidence>
<feature type="transmembrane region" description="Helical" evidence="1">
    <location>
        <begin position="94"/>
        <end position="119"/>
    </location>
</feature>
<protein>
    <submittedName>
        <fullName evidence="2">Uncharacterized protein</fullName>
    </submittedName>
</protein>
<feature type="transmembrane region" description="Helical" evidence="1">
    <location>
        <begin position="69"/>
        <end position="88"/>
    </location>
</feature>